<dbReference type="AlphaFoldDB" id="V8CCQ0"/>
<dbReference type="STRING" id="1357400.HMPREF2086_00464"/>
<keyword evidence="3" id="KW-1185">Reference proteome</keyword>
<proteinExistence type="predicted"/>
<evidence type="ECO:0000313" key="2">
    <source>
        <dbReference type="EMBL" id="ETD25129.1"/>
    </source>
</evidence>
<dbReference type="RefSeq" id="WP_023927161.1">
    <property type="nucleotide sequence ID" value="NZ_KI669454.1"/>
</dbReference>
<sequence length="98" mass="11185">MTKNLNKISRNQRSKRNQKIPSKDLKSIFKSLPNITHSQLLRIRFSAPKKTYKKLKNLCSFIDKSTINDLQKATNSLMQIATTLSSDAAFSNLVEESK</sequence>
<dbReference type="EMBL" id="AZJI01000001">
    <property type="protein sequence ID" value="ETD25129.1"/>
    <property type="molecule type" value="Genomic_DNA"/>
</dbReference>
<protein>
    <submittedName>
        <fullName evidence="2">Uncharacterized protein</fullName>
    </submittedName>
</protein>
<evidence type="ECO:0000313" key="3">
    <source>
        <dbReference type="Proteomes" id="UP000018731"/>
    </source>
</evidence>
<reference evidence="2 3" key="1">
    <citation type="journal article" date="2014" name="Genome Announc.">
        <title>Draft genome sequences of six enterohepatic helicobacter species isolated from humans and one from rhesus macaques.</title>
        <authorList>
            <person name="Shen Z."/>
            <person name="Sheh A."/>
            <person name="Young S.K."/>
            <person name="Abouelliel A."/>
            <person name="Ward D.V."/>
            <person name="Earl A.M."/>
            <person name="Fox J.G."/>
        </authorList>
    </citation>
    <scope>NUCLEOTIDE SEQUENCE [LARGE SCALE GENOMIC DNA]</scope>
    <source>
        <strain evidence="2 3">MIT 99-5501</strain>
    </source>
</reference>
<dbReference type="PATRIC" id="fig|1357400.3.peg.633"/>
<accession>V8CCQ0</accession>
<gene>
    <name evidence="2" type="ORF">HMPREF2086_00464</name>
</gene>
<dbReference type="OrthoDB" id="5327902at2"/>
<comment type="caution">
    <text evidence="2">The sequence shown here is derived from an EMBL/GenBank/DDBJ whole genome shotgun (WGS) entry which is preliminary data.</text>
</comment>
<dbReference type="Proteomes" id="UP000018731">
    <property type="component" value="Unassembled WGS sequence"/>
</dbReference>
<feature type="region of interest" description="Disordered" evidence="1">
    <location>
        <begin position="1"/>
        <end position="23"/>
    </location>
</feature>
<evidence type="ECO:0000256" key="1">
    <source>
        <dbReference type="SAM" id="MobiDB-lite"/>
    </source>
</evidence>
<name>V8CCQ0_9HELI</name>
<dbReference type="HOGENOM" id="CLU_182167_0_0_7"/>
<organism evidence="2 3">
    <name type="scientific">Helicobacter macacae MIT 99-5501</name>
    <dbReference type="NCBI Taxonomy" id="1357400"/>
    <lineage>
        <taxon>Bacteria</taxon>
        <taxon>Pseudomonadati</taxon>
        <taxon>Campylobacterota</taxon>
        <taxon>Epsilonproteobacteria</taxon>
        <taxon>Campylobacterales</taxon>
        <taxon>Helicobacteraceae</taxon>
        <taxon>Helicobacter</taxon>
    </lineage>
</organism>